<name>A3LWP6_PICST</name>
<keyword evidence="1 5" id="KW-0808">Transferase</keyword>
<dbReference type="GO" id="GO:0004145">
    <property type="term" value="F:diamine N-acetyltransferase activity"/>
    <property type="evidence" value="ECO:0007669"/>
    <property type="project" value="EnsemblFungi"/>
</dbReference>
<dbReference type="GO" id="GO:0006325">
    <property type="term" value="P:chromatin organization"/>
    <property type="evidence" value="ECO:0007669"/>
    <property type="project" value="EnsemblFungi"/>
</dbReference>
<dbReference type="GO" id="GO:0005737">
    <property type="term" value="C:cytoplasm"/>
    <property type="evidence" value="ECO:0007669"/>
    <property type="project" value="TreeGrafter"/>
</dbReference>
<dbReference type="STRING" id="322104.A3LWP6"/>
<dbReference type="PROSITE" id="PS51186">
    <property type="entry name" value="GNAT"/>
    <property type="match status" value="1"/>
</dbReference>
<dbReference type="GeneID" id="4839888"/>
<organism evidence="5 6">
    <name type="scientific">Scheffersomyces stipitis (strain ATCC 58785 / CBS 6054 / NBRC 10063 / NRRL Y-11545)</name>
    <name type="common">Yeast</name>
    <name type="synonym">Pichia stipitis</name>
    <dbReference type="NCBI Taxonomy" id="322104"/>
    <lineage>
        <taxon>Eukaryota</taxon>
        <taxon>Fungi</taxon>
        <taxon>Dikarya</taxon>
        <taxon>Ascomycota</taxon>
        <taxon>Saccharomycotina</taxon>
        <taxon>Pichiomycetes</taxon>
        <taxon>Debaryomycetaceae</taxon>
        <taxon>Scheffersomyces</taxon>
    </lineage>
</organism>
<dbReference type="SUPFAM" id="SSF55729">
    <property type="entry name" value="Acyl-CoA N-acyltransferases (Nat)"/>
    <property type="match status" value="1"/>
</dbReference>
<accession>A3LWP6</accession>
<evidence type="ECO:0000256" key="1">
    <source>
        <dbReference type="ARBA" id="ARBA00022679"/>
    </source>
</evidence>
<evidence type="ECO:0000259" key="4">
    <source>
        <dbReference type="PROSITE" id="PS51186"/>
    </source>
</evidence>
<dbReference type="eggNOG" id="KOG4144">
    <property type="taxonomic scope" value="Eukaryota"/>
</dbReference>
<dbReference type="RefSeq" id="XP_001385700.2">
    <property type="nucleotide sequence ID" value="XM_001385663.1"/>
</dbReference>
<evidence type="ECO:0000256" key="2">
    <source>
        <dbReference type="ARBA" id="ARBA00023315"/>
    </source>
</evidence>
<dbReference type="PANTHER" id="PTHR10908:SF0">
    <property type="entry name" value="SEROTONIN N-ACETYLTRANSFERASE"/>
    <property type="match status" value="1"/>
</dbReference>
<keyword evidence="6" id="KW-1185">Reference proteome</keyword>
<dbReference type="PANTHER" id="PTHR10908">
    <property type="entry name" value="SEROTONIN N-ACETYLTRANSFERASE"/>
    <property type="match status" value="1"/>
</dbReference>
<evidence type="ECO:0000256" key="3">
    <source>
        <dbReference type="SAM" id="MobiDB-lite"/>
    </source>
</evidence>
<sequence>MSDFPPNLSIRPLTIEDIDKCVVLENKGFSEFERCTPEKFKYRLRVCPELCSGLFIRDYEYKYNAINLPEVADALSKENSSNDDSNTETNDDDLNELPAKSSVTKETLVGHIIATKIHSSVITGSAMELPSAEDPTAGHFEGSRTVGIHSVVIDPEWQGKNLGTLLLHDYIQKLSNQDLGDKVVIIAHKELIPFYEKIGFNNLGESDCKFGGDTWYDMAIDLIAEDDI</sequence>
<dbReference type="OMA" id="WLEHAAF"/>
<evidence type="ECO:0000313" key="5">
    <source>
        <dbReference type="EMBL" id="ABN67671.2"/>
    </source>
</evidence>
<dbReference type="InterPro" id="IPR016181">
    <property type="entry name" value="Acyl_CoA_acyltransferase"/>
</dbReference>
<dbReference type="OrthoDB" id="30840at2759"/>
<dbReference type="InterPro" id="IPR051635">
    <property type="entry name" value="SNAT-like"/>
</dbReference>
<dbReference type="InterPro" id="IPR000182">
    <property type="entry name" value="GNAT_dom"/>
</dbReference>
<dbReference type="InParanoid" id="A3LWP6"/>
<dbReference type="HOGENOM" id="CLU_061829_0_2_1"/>
<feature type="compositionally biased region" description="Acidic residues" evidence="3">
    <location>
        <begin position="85"/>
        <end position="95"/>
    </location>
</feature>
<dbReference type="Proteomes" id="UP000002258">
    <property type="component" value="Chromosome 6"/>
</dbReference>
<dbReference type="EC" id="2.3.1.87" evidence="5"/>
<dbReference type="EMBL" id="CP000500">
    <property type="protein sequence ID" value="ABN67671.2"/>
    <property type="molecule type" value="Genomic_DNA"/>
</dbReference>
<dbReference type="KEGG" id="pic:PICST_62543"/>
<keyword evidence="2 5" id="KW-0012">Acyltransferase</keyword>
<gene>
    <name evidence="5" type="primary">SNA1</name>
    <name evidence="5" type="ORF">PICST_62543</name>
</gene>
<evidence type="ECO:0000313" key="6">
    <source>
        <dbReference type="Proteomes" id="UP000002258"/>
    </source>
</evidence>
<dbReference type="Gene3D" id="3.40.630.30">
    <property type="match status" value="1"/>
</dbReference>
<protein>
    <submittedName>
        <fullName evidence="5">Aries arylalkylamine N-acetyltransferase</fullName>
        <ecNumber evidence="5">2.3.1.87</ecNumber>
    </submittedName>
</protein>
<feature type="domain" description="N-acetyltransferase" evidence="4">
    <location>
        <begin position="66"/>
        <end position="223"/>
    </location>
</feature>
<feature type="region of interest" description="Disordered" evidence="3">
    <location>
        <begin position="76"/>
        <end position="99"/>
    </location>
</feature>
<reference evidence="5 6" key="1">
    <citation type="journal article" date="2007" name="Nat. Biotechnol.">
        <title>Genome sequence of the lignocellulose-bioconverting and xylose-fermenting yeast Pichia stipitis.</title>
        <authorList>
            <person name="Jeffries T.W."/>
            <person name="Grigoriev I.V."/>
            <person name="Grimwood J."/>
            <person name="Laplaza J.M."/>
            <person name="Aerts A."/>
            <person name="Salamov A."/>
            <person name="Schmutz J."/>
            <person name="Lindquist E."/>
            <person name="Dehal P."/>
            <person name="Shapiro H."/>
            <person name="Jin Y.S."/>
            <person name="Passoth V."/>
            <person name="Richardson P.M."/>
        </authorList>
    </citation>
    <scope>NUCLEOTIDE SEQUENCE [LARGE SCALE GENOMIC DNA]</scope>
    <source>
        <strain evidence="6">ATCC 58785 / CBS 6054 / NBRC 10063 / NRRL Y-11545</strain>
    </source>
</reference>
<dbReference type="GO" id="GO:0004059">
    <property type="term" value="F:aralkylamine N-acetyltransferase activity"/>
    <property type="evidence" value="ECO:0007669"/>
    <property type="project" value="UniProtKB-EC"/>
</dbReference>
<dbReference type="FunCoup" id="A3LWP6">
    <property type="interactions" value="276"/>
</dbReference>
<dbReference type="Pfam" id="PF13673">
    <property type="entry name" value="Acetyltransf_10"/>
    <property type="match status" value="1"/>
</dbReference>
<proteinExistence type="predicted"/>
<dbReference type="AlphaFoldDB" id="A3LWP6"/>